<dbReference type="Pfam" id="PF00337">
    <property type="entry name" value="Gal-bind_lectin"/>
    <property type="match status" value="1"/>
</dbReference>
<keyword evidence="1" id="KW-0694">RNA-binding</keyword>
<evidence type="ECO:0000259" key="4">
    <source>
        <dbReference type="PROSITE" id="PS51304"/>
    </source>
</evidence>
<evidence type="ECO:0008006" key="6">
    <source>
        <dbReference type="Google" id="ProtNLM"/>
    </source>
</evidence>
<gene>
    <name evidence="5" type="ORF">PAUS00366_LOCUS13517</name>
</gene>
<dbReference type="SUPFAM" id="SSF49899">
    <property type="entry name" value="Concanavalin A-like lectins/glucanases"/>
    <property type="match status" value="1"/>
</dbReference>
<dbReference type="InterPro" id="IPR012677">
    <property type="entry name" value="Nucleotide-bd_a/b_plait_sf"/>
</dbReference>
<dbReference type="GO" id="GO:0030246">
    <property type="term" value="F:carbohydrate binding"/>
    <property type="evidence" value="ECO:0007669"/>
    <property type="project" value="InterPro"/>
</dbReference>
<evidence type="ECO:0000259" key="3">
    <source>
        <dbReference type="PROSITE" id="PS50102"/>
    </source>
</evidence>
<dbReference type="InterPro" id="IPR035979">
    <property type="entry name" value="RBD_domain_sf"/>
</dbReference>
<dbReference type="PROSITE" id="PS50102">
    <property type="entry name" value="RRM"/>
    <property type="match status" value="1"/>
</dbReference>
<dbReference type="PANTHER" id="PTHR11346">
    <property type="entry name" value="GALECTIN"/>
    <property type="match status" value="1"/>
</dbReference>
<feature type="compositionally biased region" description="Acidic residues" evidence="2">
    <location>
        <begin position="163"/>
        <end position="177"/>
    </location>
</feature>
<dbReference type="CDD" id="cd00590">
    <property type="entry name" value="RRM_SF"/>
    <property type="match status" value="1"/>
</dbReference>
<dbReference type="Pfam" id="PF00076">
    <property type="entry name" value="RRM_1"/>
    <property type="match status" value="1"/>
</dbReference>
<proteinExistence type="predicted"/>
<dbReference type="EMBL" id="HBIX01018973">
    <property type="protein sequence ID" value="CAE0720763.1"/>
    <property type="molecule type" value="Transcribed_RNA"/>
</dbReference>
<evidence type="ECO:0000256" key="1">
    <source>
        <dbReference type="PROSITE-ProRule" id="PRU00176"/>
    </source>
</evidence>
<feature type="domain" description="RRM" evidence="3">
    <location>
        <begin position="481"/>
        <end position="559"/>
    </location>
</feature>
<dbReference type="InterPro" id="IPR013320">
    <property type="entry name" value="ConA-like_dom_sf"/>
</dbReference>
<dbReference type="Gene3D" id="3.30.70.330">
    <property type="match status" value="1"/>
</dbReference>
<dbReference type="InterPro" id="IPR000504">
    <property type="entry name" value="RRM_dom"/>
</dbReference>
<dbReference type="SMART" id="SM00908">
    <property type="entry name" value="Gal-bind_lectin"/>
    <property type="match status" value="1"/>
</dbReference>
<dbReference type="Gene3D" id="2.60.120.200">
    <property type="match status" value="1"/>
</dbReference>
<dbReference type="AlphaFoldDB" id="A0A7S4AMI0"/>
<feature type="region of interest" description="Disordered" evidence="2">
    <location>
        <begin position="106"/>
        <end position="125"/>
    </location>
</feature>
<dbReference type="SUPFAM" id="SSF54928">
    <property type="entry name" value="RNA-binding domain, RBD"/>
    <property type="match status" value="1"/>
</dbReference>
<feature type="domain" description="Galectin" evidence="4">
    <location>
        <begin position="309"/>
        <end position="451"/>
    </location>
</feature>
<reference evidence="5" key="1">
    <citation type="submission" date="2021-01" db="EMBL/GenBank/DDBJ databases">
        <authorList>
            <person name="Corre E."/>
            <person name="Pelletier E."/>
            <person name="Niang G."/>
            <person name="Scheremetjew M."/>
            <person name="Finn R."/>
            <person name="Kale V."/>
            <person name="Holt S."/>
            <person name="Cochrane G."/>
            <person name="Meng A."/>
            <person name="Brown T."/>
            <person name="Cohen L."/>
        </authorList>
    </citation>
    <scope>NUCLEOTIDE SEQUENCE</scope>
    <source>
        <strain evidence="5">10249 10 AB</strain>
    </source>
</reference>
<dbReference type="GO" id="GO:0003723">
    <property type="term" value="F:RNA binding"/>
    <property type="evidence" value="ECO:0007669"/>
    <property type="project" value="UniProtKB-UniRule"/>
</dbReference>
<dbReference type="PROSITE" id="PS51304">
    <property type="entry name" value="GALECTIN"/>
    <property type="match status" value="1"/>
</dbReference>
<organism evidence="5">
    <name type="scientific">Pseudo-nitzschia australis</name>
    <dbReference type="NCBI Taxonomy" id="44445"/>
    <lineage>
        <taxon>Eukaryota</taxon>
        <taxon>Sar</taxon>
        <taxon>Stramenopiles</taxon>
        <taxon>Ochrophyta</taxon>
        <taxon>Bacillariophyta</taxon>
        <taxon>Bacillariophyceae</taxon>
        <taxon>Bacillariophycidae</taxon>
        <taxon>Bacillariales</taxon>
        <taxon>Bacillariaceae</taxon>
        <taxon>Pseudo-nitzschia</taxon>
    </lineage>
</organism>
<sequence length="583" mass="65389">MATPISIKIKSPTDDAEGSATAATDGTKLDFTTWRDHSNLMKVENHAAKFRLTAPSEMPKDFEYTDEERSLLGMYDTVKIFEREVLRLKEKKAREHIYAAAAAVEAEAKEQDLGDDDDSHEMTNGDPASIALAAAMKKKKTKKKKKKVAAVDVEGSDAVISSSDEDGDDSSDEDAAEQELRALRDEVEEKKLAKAQEMDAKVKEERMRNELLQKADDDDTDFQPMLKRKKLDEDSSTLSPTRGGEGPSLLSKMMTTKTPPHEFSEKLGLKSWKGTVLLPISPDEPSWSPPDYRPRDPNDGAFMVALEDFDITKANNGEGPNTLALKFHAPSDSKRFSFNIAGPNHNDFDSILFHFNPRQRQKGGQLVVNDKQKGTWGRAVQLPLSQVPLMFGQPSMTLMIQINGDGFDVFVEGKHVARLEHRVELPSRPCKLYLQFPSCDDYRSTENWTVYRTWWGNKEPMAKEDISGVAGVDAYDSVHPKKIFVSGLRKIRTDQQVELRTAELERVFRKYGGARGVSCLVPKNSTYAFVEFETEHMCDVAIQQMPGTSFPYKINRARRTKHEALMEERAAKERGDANAGGGW</sequence>
<protein>
    <recommendedName>
        <fullName evidence="6">Galectin</fullName>
    </recommendedName>
</protein>
<dbReference type="PANTHER" id="PTHR11346:SF147">
    <property type="entry name" value="GALECTIN"/>
    <property type="match status" value="1"/>
</dbReference>
<feature type="region of interest" description="Disordered" evidence="2">
    <location>
        <begin position="141"/>
        <end position="262"/>
    </location>
</feature>
<feature type="region of interest" description="Disordered" evidence="2">
    <location>
        <begin position="1"/>
        <end position="22"/>
    </location>
</feature>
<name>A0A7S4AMI0_9STRA</name>
<dbReference type="InterPro" id="IPR044156">
    <property type="entry name" value="Galectin-like"/>
</dbReference>
<accession>A0A7S4AMI0</accession>
<evidence type="ECO:0000256" key="2">
    <source>
        <dbReference type="SAM" id="MobiDB-lite"/>
    </source>
</evidence>
<feature type="compositionally biased region" description="Basic and acidic residues" evidence="2">
    <location>
        <begin position="178"/>
        <end position="215"/>
    </location>
</feature>
<dbReference type="InterPro" id="IPR001079">
    <property type="entry name" value="Galectin_CRD"/>
</dbReference>
<evidence type="ECO:0000313" key="5">
    <source>
        <dbReference type="EMBL" id="CAE0720763.1"/>
    </source>
</evidence>